<evidence type="ECO:0000256" key="9">
    <source>
        <dbReference type="ARBA" id="ARBA00023136"/>
    </source>
</evidence>
<dbReference type="Pfam" id="PF00822">
    <property type="entry name" value="PMP22_Claudin"/>
    <property type="match status" value="1"/>
</dbReference>
<keyword evidence="9 10" id="KW-0472">Membrane</keyword>
<comment type="similarity">
    <text evidence="3">Belongs to the claudin family.</text>
</comment>
<feature type="transmembrane region" description="Helical" evidence="10">
    <location>
        <begin position="78"/>
        <end position="100"/>
    </location>
</feature>
<keyword evidence="4" id="KW-0796">Tight junction</keyword>
<evidence type="ECO:0000256" key="10">
    <source>
        <dbReference type="SAM" id="Phobius"/>
    </source>
</evidence>
<keyword evidence="5" id="KW-1003">Cell membrane</keyword>
<dbReference type="GO" id="GO:0005923">
    <property type="term" value="C:bicellular tight junction"/>
    <property type="evidence" value="ECO:0007669"/>
    <property type="project" value="UniProtKB-SubCell"/>
</dbReference>
<gene>
    <name evidence="11" type="ORF">LYPA_23C001720</name>
</gene>
<name>A0A485P7D4_LYNPA</name>
<feature type="transmembrane region" description="Helical" evidence="10">
    <location>
        <begin position="121"/>
        <end position="143"/>
    </location>
</feature>
<dbReference type="PANTHER" id="PTHR12002">
    <property type="entry name" value="CLAUDIN"/>
    <property type="match status" value="1"/>
</dbReference>
<proteinExistence type="inferred from homology"/>
<evidence type="ECO:0000256" key="7">
    <source>
        <dbReference type="ARBA" id="ARBA00022949"/>
    </source>
</evidence>
<organism evidence="11 12">
    <name type="scientific">Lynx pardinus</name>
    <name type="common">Iberian lynx</name>
    <name type="synonym">Felis pardina</name>
    <dbReference type="NCBI Taxonomy" id="191816"/>
    <lineage>
        <taxon>Eukaryota</taxon>
        <taxon>Metazoa</taxon>
        <taxon>Chordata</taxon>
        <taxon>Craniata</taxon>
        <taxon>Vertebrata</taxon>
        <taxon>Euteleostomi</taxon>
        <taxon>Mammalia</taxon>
        <taxon>Eutheria</taxon>
        <taxon>Laurasiatheria</taxon>
        <taxon>Carnivora</taxon>
        <taxon>Feliformia</taxon>
        <taxon>Felidae</taxon>
        <taxon>Felinae</taxon>
        <taxon>Lynx</taxon>
    </lineage>
</organism>
<dbReference type="GO" id="GO:0005198">
    <property type="term" value="F:structural molecule activity"/>
    <property type="evidence" value="ECO:0007669"/>
    <property type="project" value="InterPro"/>
</dbReference>
<comment type="subcellular location">
    <subcellularLocation>
        <location evidence="1">Cell junction</location>
        <location evidence="1">Tight junction</location>
    </subcellularLocation>
    <subcellularLocation>
        <location evidence="2">Cell membrane</location>
        <topology evidence="2">Multi-pass membrane protein</topology>
    </subcellularLocation>
</comment>
<dbReference type="Gene3D" id="1.20.140.150">
    <property type="match status" value="1"/>
</dbReference>
<reference evidence="11 12" key="1">
    <citation type="submission" date="2019-01" db="EMBL/GenBank/DDBJ databases">
        <authorList>
            <person name="Alioto T."/>
            <person name="Alioto T."/>
        </authorList>
    </citation>
    <scope>NUCLEOTIDE SEQUENCE [LARGE SCALE GENOMIC DNA]</scope>
</reference>
<dbReference type="PRINTS" id="PR01077">
    <property type="entry name" value="CLAUDIN"/>
</dbReference>
<evidence type="ECO:0000313" key="12">
    <source>
        <dbReference type="Proteomes" id="UP000386466"/>
    </source>
</evidence>
<keyword evidence="12" id="KW-1185">Reference proteome</keyword>
<evidence type="ECO:0000313" key="11">
    <source>
        <dbReference type="EMBL" id="VFV39736.1"/>
    </source>
</evidence>
<evidence type="ECO:0000256" key="1">
    <source>
        <dbReference type="ARBA" id="ARBA00004435"/>
    </source>
</evidence>
<dbReference type="InterPro" id="IPR006187">
    <property type="entry name" value="Claudin"/>
</dbReference>
<evidence type="ECO:0008006" key="13">
    <source>
        <dbReference type="Google" id="ProtNLM"/>
    </source>
</evidence>
<evidence type="ECO:0000256" key="3">
    <source>
        <dbReference type="ARBA" id="ARBA00008295"/>
    </source>
</evidence>
<protein>
    <recommendedName>
        <fullName evidence="13">Claudin</fullName>
    </recommendedName>
</protein>
<evidence type="ECO:0000256" key="8">
    <source>
        <dbReference type="ARBA" id="ARBA00022989"/>
    </source>
</evidence>
<sequence length="219" mass="23328">MTSGVLRLVKNAGLLGSLAGQVCSLVTLCIPQWLTLSSGLLESEKYTLGLWETCVTQDTGGRVCQASASLRDLATEMLVARILMCGACVAGSLGLVAVLLGLTRVRYGGHQGSSLERSTNVAGGALFFLAGLATLVPVSYIARVTVQRFWGPEFPTDVPRWDYGNAMFSGWIGGFFLLTGGLLLIASQLCANRLAENPTSFPSKLDFSRKVPFAKVDFV</sequence>
<keyword evidence="7" id="KW-0965">Cell junction</keyword>
<feature type="transmembrane region" description="Helical" evidence="10">
    <location>
        <begin position="12"/>
        <end position="34"/>
    </location>
</feature>
<dbReference type="Proteomes" id="UP000386466">
    <property type="component" value="Unassembled WGS sequence"/>
</dbReference>
<dbReference type="EMBL" id="CAAGRJ010027740">
    <property type="protein sequence ID" value="VFV39736.1"/>
    <property type="molecule type" value="Genomic_DNA"/>
</dbReference>
<dbReference type="GO" id="GO:0005886">
    <property type="term" value="C:plasma membrane"/>
    <property type="evidence" value="ECO:0007669"/>
    <property type="project" value="UniProtKB-SubCell"/>
</dbReference>
<feature type="transmembrane region" description="Helical" evidence="10">
    <location>
        <begin position="163"/>
        <end position="185"/>
    </location>
</feature>
<evidence type="ECO:0000256" key="6">
    <source>
        <dbReference type="ARBA" id="ARBA00022692"/>
    </source>
</evidence>
<accession>A0A485P7D4</accession>
<evidence type="ECO:0000256" key="2">
    <source>
        <dbReference type="ARBA" id="ARBA00004651"/>
    </source>
</evidence>
<evidence type="ECO:0000256" key="5">
    <source>
        <dbReference type="ARBA" id="ARBA00022475"/>
    </source>
</evidence>
<keyword evidence="8 10" id="KW-1133">Transmembrane helix</keyword>
<evidence type="ECO:0000256" key="4">
    <source>
        <dbReference type="ARBA" id="ARBA00022427"/>
    </source>
</evidence>
<dbReference type="AlphaFoldDB" id="A0A485P7D4"/>
<keyword evidence="6 10" id="KW-0812">Transmembrane</keyword>
<dbReference type="InterPro" id="IPR004031">
    <property type="entry name" value="PMP22/EMP/MP20/Claudin"/>
</dbReference>